<name>A0A832J4S5_9GAMM</name>
<dbReference type="Proteomes" id="UP000885832">
    <property type="component" value="Unassembled WGS sequence"/>
</dbReference>
<proteinExistence type="predicted"/>
<evidence type="ECO:0000313" key="1">
    <source>
        <dbReference type="EMBL" id="HHJ81347.1"/>
    </source>
</evidence>
<accession>A0A832J4S5</accession>
<organism evidence="1">
    <name type="scientific">Candidatus Tenderia electrophaga</name>
    <dbReference type="NCBI Taxonomy" id="1748243"/>
    <lineage>
        <taxon>Bacteria</taxon>
        <taxon>Pseudomonadati</taxon>
        <taxon>Pseudomonadota</taxon>
        <taxon>Gammaproteobacteria</taxon>
        <taxon>Candidatus Tenderiales</taxon>
        <taxon>Candidatus Tenderiaceae</taxon>
        <taxon>Candidatus Tenderia</taxon>
    </lineage>
</organism>
<protein>
    <submittedName>
        <fullName evidence="1">Uncharacterized protein</fullName>
    </submittedName>
</protein>
<sequence length="210" mass="23487">MPTDLAVQATQHLSHRVSRSPQDLMVHLHRIIASHYSRQIESLYGALLDLFIILDKKGFLLRQRLFNKFASSLSAHQSIALKQALMLGAGKLESLPHCDSSRFSNGMVGSACLVIKTDEPSQHQFSVLDEARDLIDSGLIDDARMILEQAIIQQPDDEHTSRELLELYRYTKDSSAFAAIYAQLNGLPLSLLDEWDALADILLEEKCAEA</sequence>
<dbReference type="EMBL" id="DRNF01000435">
    <property type="protein sequence ID" value="HHJ81347.1"/>
    <property type="molecule type" value="Genomic_DNA"/>
</dbReference>
<gene>
    <name evidence="1" type="ORF">ENJ65_06905</name>
</gene>
<dbReference type="AlphaFoldDB" id="A0A832J4S5"/>
<comment type="caution">
    <text evidence="1">The sequence shown here is derived from an EMBL/GenBank/DDBJ whole genome shotgun (WGS) entry which is preliminary data.</text>
</comment>
<reference evidence="1" key="1">
    <citation type="journal article" date="2020" name="mSystems">
        <title>Genome- and Community-Level Interaction Insights into Carbon Utilization and Element Cycling Functions of Hydrothermarchaeota in Hydrothermal Sediment.</title>
        <authorList>
            <person name="Zhou Z."/>
            <person name="Liu Y."/>
            <person name="Xu W."/>
            <person name="Pan J."/>
            <person name="Luo Z.H."/>
            <person name="Li M."/>
        </authorList>
    </citation>
    <scope>NUCLEOTIDE SEQUENCE [LARGE SCALE GENOMIC DNA]</scope>
    <source>
        <strain evidence="1">HyVt-505</strain>
    </source>
</reference>